<feature type="compositionally biased region" description="Polar residues" evidence="1">
    <location>
        <begin position="24"/>
        <end position="40"/>
    </location>
</feature>
<name>A0A1I8AV99_9BILA</name>
<organism evidence="2 3">
    <name type="scientific">Steinernema glaseri</name>
    <dbReference type="NCBI Taxonomy" id="37863"/>
    <lineage>
        <taxon>Eukaryota</taxon>
        <taxon>Metazoa</taxon>
        <taxon>Ecdysozoa</taxon>
        <taxon>Nematoda</taxon>
        <taxon>Chromadorea</taxon>
        <taxon>Rhabditida</taxon>
        <taxon>Tylenchina</taxon>
        <taxon>Panagrolaimomorpha</taxon>
        <taxon>Strongyloidoidea</taxon>
        <taxon>Steinernematidae</taxon>
        <taxon>Steinernema</taxon>
    </lineage>
</organism>
<evidence type="ECO:0000313" key="2">
    <source>
        <dbReference type="Proteomes" id="UP000095287"/>
    </source>
</evidence>
<dbReference type="WBParaSite" id="L893_g955.t1">
    <property type="protein sequence ID" value="L893_g955.t1"/>
    <property type="gene ID" value="L893_g955"/>
</dbReference>
<proteinExistence type="predicted"/>
<sequence length="84" mass="9475">MNFPGVSRGSTSDRPPRTPAPESRSPTPNLNRPARQQRSATEVPPDFQKEEPLTKRKKIIETSESEEEEIPEHQPGLLSLLCRL</sequence>
<protein>
    <submittedName>
        <fullName evidence="3">WH2 domain-containing protein</fullName>
    </submittedName>
</protein>
<evidence type="ECO:0000313" key="3">
    <source>
        <dbReference type="WBParaSite" id="L893_g955.t1"/>
    </source>
</evidence>
<dbReference type="AlphaFoldDB" id="A0A1I8AV99"/>
<feature type="region of interest" description="Disordered" evidence="1">
    <location>
        <begin position="1"/>
        <end position="84"/>
    </location>
</feature>
<accession>A0A1I8AV99</accession>
<dbReference type="Proteomes" id="UP000095287">
    <property type="component" value="Unplaced"/>
</dbReference>
<reference evidence="3" key="1">
    <citation type="submission" date="2016-11" db="UniProtKB">
        <authorList>
            <consortium name="WormBaseParasite"/>
        </authorList>
    </citation>
    <scope>IDENTIFICATION</scope>
</reference>
<evidence type="ECO:0000256" key="1">
    <source>
        <dbReference type="SAM" id="MobiDB-lite"/>
    </source>
</evidence>
<keyword evidence="2" id="KW-1185">Reference proteome</keyword>